<evidence type="ECO:0000313" key="3">
    <source>
        <dbReference type="Proteomes" id="UP000249115"/>
    </source>
</evidence>
<dbReference type="Proteomes" id="UP000321927">
    <property type="component" value="Unassembled WGS sequence"/>
</dbReference>
<name>A0A2W7QZ63_9BACT</name>
<evidence type="ECO:0000313" key="1">
    <source>
        <dbReference type="EMBL" id="PZX53833.1"/>
    </source>
</evidence>
<reference evidence="2 4" key="2">
    <citation type="submission" date="2019-08" db="EMBL/GenBank/DDBJ databases">
        <title>Genome of Algoriphagus ratkowskyi IC026.</title>
        <authorList>
            <person name="Bowman J.P."/>
        </authorList>
    </citation>
    <scope>NUCLEOTIDE SEQUENCE [LARGE SCALE GENOMIC DNA]</scope>
    <source>
        <strain evidence="2 4">IC026</strain>
    </source>
</reference>
<reference evidence="1 3" key="1">
    <citation type="submission" date="2018-06" db="EMBL/GenBank/DDBJ databases">
        <title>Genomic Encyclopedia of Archaeal and Bacterial Type Strains, Phase II (KMG-II): from individual species to whole genera.</title>
        <authorList>
            <person name="Goeker M."/>
        </authorList>
    </citation>
    <scope>NUCLEOTIDE SEQUENCE [LARGE SCALE GENOMIC DNA]</scope>
    <source>
        <strain evidence="1 3">DSM 22686</strain>
    </source>
</reference>
<evidence type="ECO:0000313" key="4">
    <source>
        <dbReference type="Proteomes" id="UP000321927"/>
    </source>
</evidence>
<sequence>MKSNLFLSLATIAVLTVSCGEKSDSAYEDSVEAQNKMSGEMHKSDTNIVKHDGTLLPEAMDQTQSIELPSKVLEVIDNDNALSVDKITSKRKFEENSITYYEVTFMVKGEQSITMVYDEDGKRKSSN</sequence>
<evidence type="ECO:0000313" key="2">
    <source>
        <dbReference type="EMBL" id="TXD76762.1"/>
    </source>
</evidence>
<dbReference type="EMBL" id="QKZU01000011">
    <property type="protein sequence ID" value="PZX53833.1"/>
    <property type="molecule type" value="Genomic_DNA"/>
</dbReference>
<dbReference type="Proteomes" id="UP000249115">
    <property type="component" value="Unassembled WGS sequence"/>
</dbReference>
<dbReference type="OrthoDB" id="824642at2"/>
<evidence type="ECO:0008006" key="5">
    <source>
        <dbReference type="Google" id="ProtNLM"/>
    </source>
</evidence>
<proteinExistence type="predicted"/>
<organism evidence="1 3">
    <name type="scientific">Algoriphagus ratkowskyi</name>
    <dbReference type="NCBI Taxonomy" id="57028"/>
    <lineage>
        <taxon>Bacteria</taxon>
        <taxon>Pseudomonadati</taxon>
        <taxon>Bacteroidota</taxon>
        <taxon>Cytophagia</taxon>
        <taxon>Cytophagales</taxon>
        <taxon>Cyclobacteriaceae</taxon>
        <taxon>Algoriphagus</taxon>
    </lineage>
</organism>
<dbReference type="EMBL" id="VORV01000010">
    <property type="protein sequence ID" value="TXD76762.1"/>
    <property type="molecule type" value="Genomic_DNA"/>
</dbReference>
<keyword evidence="4" id="KW-1185">Reference proteome</keyword>
<gene>
    <name evidence="2" type="ORF">ESW18_15475</name>
    <name evidence="1" type="ORF">LV84_02941</name>
</gene>
<comment type="caution">
    <text evidence="1">The sequence shown here is derived from an EMBL/GenBank/DDBJ whole genome shotgun (WGS) entry which is preliminary data.</text>
</comment>
<accession>A0A2W7QZ63</accession>
<dbReference type="PROSITE" id="PS51257">
    <property type="entry name" value="PROKAR_LIPOPROTEIN"/>
    <property type="match status" value="1"/>
</dbReference>
<protein>
    <recommendedName>
        <fullName evidence="5">Lipoprotein</fullName>
    </recommendedName>
</protein>
<dbReference type="AlphaFoldDB" id="A0A2W7QZ63"/>
<dbReference type="RefSeq" id="WP_086502240.1">
    <property type="nucleotide sequence ID" value="NZ_MSSV01000015.1"/>
</dbReference>